<evidence type="ECO:0000313" key="6">
    <source>
        <dbReference type="EMBL" id="CAB4851684.1"/>
    </source>
</evidence>
<evidence type="ECO:0000256" key="1">
    <source>
        <dbReference type="SAM" id="MobiDB-lite"/>
    </source>
</evidence>
<dbReference type="EMBL" id="CAEZYF010000007">
    <property type="protein sequence ID" value="CAB4721231.1"/>
    <property type="molecule type" value="Genomic_DNA"/>
</dbReference>
<dbReference type="EMBL" id="CAFBMT010000004">
    <property type="protein sequence ID" value="CAB4922136.1"/>
    <property type="molecule type" value="Genomic_DNA"/>
</dbReference>
<reference evidence="7" key="1">
    <citation type="submission" date="2020-05" db="EMBL/GenBank/DDBJ databases">
        <authorList>
            <person name="Chiriac C."/>
            <person name="Salcher M."/>
            <person name="Ghai R."/>
            <person name="Kavagutti S V."/>
        </authorList>
    </citation>
    <scope>NUCLEOTIDE SEQUENCE</scope>
</reference>
<dbReference type="SUPFAM" id="SSF52833">
    <property type="entry name" value="Thioredoxin-like"/>
    <property type="match status" value="1"/>
</dbReference>
<feature type="region of interest" description="Disordered" evidence="1">
    <location>
        <begin position="27"/>
        <end position="47"/>
    </location>
</feature>
<evidence type="ECO:0000313" key="8">
    <source>
        <dbReference type="EMBL" id="CAB4973477.1"/>
    </source>
</evidence>
<feature type="compositionally biased region" description="Polar residues" evidence="1">
    <location>
        <begin position="28"/>
        <end position="38"/>
    </location>
</feature>
<evidence type="ECO:0000313" key="3">
    <source>
        <dbReference type="EMBL" id="CAB4363121.1"/>
    </source>
</evidence>
<sequence>MTPTRRQFLVASATASGTALLAACAADSPSTSPATNPGDTAVPAQRSDGTELPKAFAMVQRFPNHPLFIPGQEERLPVSIMKVASNDQNGGLRDNGPETIEGWIEDFNQVKITDVVATRHFDGIANAYWVARATLPKAVVYTLRLKGDDGYGATFEVFDPTDVVSPATGTPMPAFDTPTKDNHRGVEPYCTLAPKPCPFHEVTLADALKSGKPVAYMVGTPAHCTTGTCSPGLQFLIAESTRVGDAMVCVHADVYSDEAATEVAPAVAALGVQYEPIIYFIDATGVIVDRLDGIWDKSELRERVELLLS</sequence>
<accession>A0A6J7HU58</accession>
<evidence type="ECO:0000313" key="4">
    <source>
        <dbReference type="EMBL" id="CAB4721231.1"/>
    </source>
</evidence>
<dbReference type="EMBL" id="CAFAAV010000029">
    <property type="protein sequence ID" value="CAB4808533.1"/>
    <property type="molecule type" value="Genomic_DNA"/>
</dbReference>
<dbReference type="PROSITE" id="PS51257">
    <property type="entry name" value="PROKAR_LIPOPROTEIN"/>
    <property type="match status" value="1"/>
</dbReference>
<dbReference type="EMBL" id="CAESGF010000004">
    <property type="protein sequence ID" value="CAB4363121.1"/>
    <property type="molecule type" value="Genomic_DNA"/>
</dbReference>
<dbReference type="EMBL" id="CAFBIY010000090">
    <property type="protein sequence ID" value="CAB4851684.1"/>
    <property type="molecule type" value="Genomic_DNA"/>
</dbReference>
<dbReference type="InterPro" id="IPR013766">
    <property type="entry name" value="Thioredoxin_domain"/>
</dbReference>
<dbReference type="PROSITE" id="PS51318">
    <property type="entry name" value="TAT"/>
    <property type="match status" value="1"/>
</dbReference>
<proteinExistence type="predicted"/>
<dbReference type="InterPro" id="IPR006311">
    <property type="entry name" value="TAT_signal"/>
</dbReference>
<evidence type="ECO:0000313" key="7">
    <source>
        <dbReference type="EMBL" id="CAB4922136.1"/>
    </source>
</evidence>
<protein>
    <submittedName>
        <fullName evidence="7">Unannotated protein</fullName>
    </submittedName>
</protein>
<evidence type="ECO:0000313" key="5">
    <source>
        <dbReference type="EMBL" id="CAB4808533.1"/>
    </source>
</evidence>
<dbReference type="PROSITE" id="PS51352">
    <property type="entry name" value="THIOREDOXIN_2"/>
    <property type="match status" value="1"/>
</dbReference>
<gene>
    <name evidence="4" type="ORF">UFOPK2656_01354</name>
    <name evidence="5" type="ORF">UFOPK3099_00577</name>
    <name evidence="6" type="ORF">UFOPK3267_01654</name>
    <name evidence="7" type="ORF">UFOPK3651_00925</name>
    <name evidence="8" type="ORF">UFOPK3931_00322</name>
    <name evidence="3" type="ORF">UFOPK4189_00900</name>
</gene>
<dbReference type="EMBL" id="CAFBOL010000005">
    <property type="protein sequence ID" value="CAB4973477.1"/>
    <property type="molecule type" value="Genomic_DNA"/>
</dbReference>
<dbReference type="AlphaFoldDB" id="A0A6J7HU58"/>
<dbReference type="InterPro" id="IPR036249">
    <property type="entry name" value="Thioredoxin-like_sf"/>
</dbReference>
<name>A0A6J7HU58_9ZZZZ</name>
<feature type="domain" description="Thioredoxin" evidence="2">
    <location>
        <begin position="166"/>
        <end position="309"/>
    </location>
</feature>
<evidence type="ECO:0000259" key="2">
    <source>
        <dbReference type="PROSITE" id="PS51352"/>
    </source>
</evidence>
<organism evidence="7">
    <name type="scientific">freshwater metagenome</name>
    <dbReference type="NCBI Taxonomy" id="449393"/>
    <lineage>
        <taxon>unclassified sequences</taxon>
        <taxon>metagenomes</taxon>
        <taxon>ecological metagenomes</taxon>
    </lineage>
</organism>